<keyword evidence="9" id="KW-1185">Reference proteome</keyword>
<dbReference type="Pfam" id="PF07681">
    <property type="entry name" value="DoxX"/>
    <property type="match status" value="1"/>
</dbReference>
<name>A0A4R6UF55_9GAMM</name>
<dbReference type="RefSeq" id="WP_133593235.1">
    <property type="nucleotide sequence ID" value="NZ_CP037953.1"/>
</dbReference>
<accession>A0A4R6UF55</accession>
<dbReference type="PANTHER" id="PTHR33452:SF1">
    <property type="entry name" value="INNER MEMBRANE PROTEIN YPHA-RELATED"/>
    <property type="match status" value="1"/>
</dbReference>
<keyword evidence="3" id="KW-1003">Cell membrane</keyword>
<feature type="transmembrane region" description="Helical" evidence="7">
    <location>
        <begin position="75"/>
        <end position="94"/>
    </location>
</feature>
<feature type="transmembrane region" description="Helical" evidence="7">
    <location>
        <begin position="50"/>
        <end position="68"/>
    </location>
</feature>
<evidence type="ECO:0000256" key="5">
    <source>
        <dbReference type="ARBA" id="ARBA00022989"/>
    </source>
</evidence>
<reference evidence="8 9" key="1">
    <citation type="submission" date="2019-03" db="EMBL/GenBank/DDBJ databases">
        <title>Genomic Encyclopedia of Type Strains, Phase IV (KMG-IV): sequencing the most valuable type-strain genomes for metagenomic binning, comparative biology and taxonomic classification.</title>
        <authorList>
            <person name="Goeker M."/>
        </authorList>
    </citation>
    <scope>NUCLEOTIDE SEQUENCE [LARGE SCALE GENOMIC DNA]</scope>
    <source>
        <strain evidence="8 9">DSM 103792</strain>
    </source>
</reference>
<evidence type="ECO:0000256" key="3">
    <source>
        <dbReference type="ARBA" id="ARBA00022475"/>
    </source>
</evidence>
<evidence type="ECO:0000313" key="9">
    <source>
        <dbReference type="Proteomes" id="UP000295375"/>
    </source>
</evidence>
<sequence>MNAFFDKLSPLFNIAARIFMSAIFINAGYGKIGGYAGTQGYMESMGVPGMLLPAVIFVELIGGLALLVGFQTRLAAFLLAGFTLLSAVIFHWDWGNQQQAIAFMKNLAITGGLLMFVQYGAGKFAIDKR</sequence>
<dbReference type="GO" id="GO:0005886">
    <property type="term" value="C:plasma membrane"/>
    <property type="evidence" value="ECO:0007669"/>
    <property type="project" value="UniProtKB-SubCell"/>
</dbReference>
<protein>
    <submittedName>
        <fullName evidence="8">Putative oxidoreductase</fullName>
    </submittedName>
</protein>
<feature type="transmembrane region" description="Helical" evidence="7">
    <location>
        <begin position="100"/>
        <end position="121"/>
    </location>
</feature>
<evidence type="ECO:0000256" key="7">
    <source>
        <dbReference type="SAM" id="Phobius"/>
    </source>
</evidence>
<proteinExistence type="inferred from homology"/>
<dbReference type="InterPro" id="IPR032808">
    <property type="entry name" value="DoxX"/>
</dbReference>
<gene>
    <name evidence="8" type="ORF">EV696_12448</name>
</gene>
<dbReference type="InterPro" id="IPR051907">
    <property type="entry name" value="DoxX-like_oxidoreductase"/>
</dbReference>
<evidence type="ECO:0000256" key="1">
    <source>
        <dbReference type="ARBA" id="ARBA00004651"/>
    </source>
</evidence>
<dbReference type="EMBL" id="SNYM01000024">
    <property type="protein sequence ID" value="TDQ44566.1"/>
    <property type="molecule type" value="Genomic_DNA"/>
</dbReference>
<dbReference type="OrthoDB" id="9792760at2"/>
<dbReference type="PANTHER" id="PTHR33452">
    <property type="entry name" value="OXIDOREDUCTASE CATD-RELATED"/>
    <property type="match status" value="1"/>
</dbReference>
<comment type="subcellular location">
    <subcellularLocation>
        <location evidence="1">Cell membrane</location>
        <topology evidence="1">Multi-pass membrane protein</topology>
    </subcellularLocation>
</comment>
<evidence type="ECO:0000256" key="2">
    <source>
        <dbReference type="ARBA" id="ARBA00006679"/>
    </source>
</evidence>
<dbReference type="AlphaFoldDB" id="A0A4R6UF55"/>
<feature type="transmembrane region" description="Helical" evidence="7">
    <location>
        <begin position="12"/>
        <end position="30"/>
    </location>
</feature>
<evidence type="ECO:0000256" key="6">
    <source>
        <dbReference type="ARBA" id="ARBA00023136"/>
    </source>
</evidence>
<organism evidence="8 9">
    <name type="scientific">Permianibacter aggregans</name>
    <dbReference type="NCBI Taxonomy" id="1510150"/>
    <lineage>
        <taxon>Bacteria</taxon>
        <taxon>Pseudomonadati</taxon>
        <taxon>Pseudomonadota</taxon>
        <taxon>Gammaproteobacteria</taxon>
        <taxon>Pseudomonadales</taxon>
        <taxon>Pseudomonadaceae</taxon>
        <taxon>Permianibacter</taxon>
    </lineage>
</organism>
<dbReference type="Proteomes" id="UP000295375">
    <property type="component" value="Unassembled WGS sequence"/>
</dbReference>
<keyword evidence="5 7" id="KW-1133">Transmembrane helix</keyword>
<keyword evidence="6 7" id="KW-0472">Membrane</keyword>
<comment type="caution">
    <text evidence="8">The sequence shown here is derived from an EMBL/GenBank/DDBJ whole genome shotgun (WGS) entry which is preliminary data.</text>
</comment>
<keyword evidence="4 7" id="KW-0812">Transmembrane</keyword>
<evidence type="ECO:0000313" key="8">
    <source>
        <dbReference type="EMBL" id="TDQ44566.1"/>
    </source>
</evidence>
<evidence type="ECO:0000256" key="4">
    <source>
        <dbReference type="ARBA" id="ARBA00022692"/>
    </source>
</evidence>
<comment type="similarity">
    <text evidence="2">Belongs to the DoxX family.</text>
</comment>